<accession>A0A382QMT6</accession>
<gene>
    <name evidence="1" type="ORF">METZ01_LOCUS339079</name>
</gene>
<dbReference type="InterPro" id="IPR056470">
    <property type="entry name" value="BesD/HalB-like"/>
</dbReference>
<reference evidence="1" key="1">
    <citation type="submission" date="2018-05" db="EMBL/GenBank/DDBJ databases">
        <authorList>
            <person name="Lanie J.A."/>
            <person name="Ng W.-L."/>
            <person name="Kazmierczak K.M."/>
            <person name="Andrzejewski T.M."/>
            <person name="Davidsen T.M."/>
            <person name="Wayne K.J."/>
            <person name="Tettelin H."/>
            <person name="Glass J.I."/>
            <person name="Rusch D."/>
            <person name="Podicherti R."/>
            <person name="Tsui H.-C.T."/>
            <person name="Winkler M.E."/>
        </authorList>
    </citation>
    <scope>NUCLEOTIDE SEQUENCE</scope>
</reference>
<evidence type="ECO:0008006" key="2">
    <source>
        <dbReference type="Google" id="ProtNLM"/>
    </source>
</evidence>
<sequence length="263" mass="29796">MRLEDRTPRSEDIVNLTCYPIHTPGSSEYRNLIHTCRKRVKKAGVCILPEFITQDAIRMMVSQTDRIVGDAYTCYDEHNAYLSKEDPGFPEDHPRRKKQSTSLDVLGYDLIGPEDGLHVLYTWDALVAFIADVLSKDVLYRMADPLAAVTVNVMHEGQHQGWHFDEAEITTSIMLQEPEAGGQFEYVPHLRDKDHARYDVVDQVLNGTHPGIRTLDIVPGTMVIFAGHYAMHRVTTVVGGKTRYMAILCFKDRPGVRNSPEVQ</sequence>
<protein>
    <recommendedName>
        <fullName evidence="2">Fe2OG dioxygenase domain-containing protein</fullName>
    </recommendedName>
</protein>
<dbReference type="Gene3D" id="2.60.120.620">
    <property type="entry name" value="q2cbj1_9rhob like domain"/>
    <property type="match status" value="1"/>
</dbReference>
<evidence type="ECO:0000313" key="1">
    <source>
        <dbReference type="EMBL" id="SVC86225.1"/>
    </source>
</evidence>
<organism evidence="1">
    <name type="scientific">marine metagenome</name>
    <dbReference type="NCBI Taxonomy" id="408172"/>
    <lineage>
        <taxon>unclassified sequences</taxon>
        <taxon>metagenomes</taxon>
        <taxon>ecological metagenomes</taxon>
    </lineage>
</organism>
<feature type="non-terminal residue" evidence="1">
    <location>
        <position position="263"/>
    </location>
</feature>
<dbReference type="AlphaFoldDB" id="A0A382QMT6"/>
<proteinExistence type="predicted"/>
<name>A0A382QMT6_9ZZZZ</name>
<dbReference type="EMBL" id="UINC01115302">
    <property type="protein sequence ID" value="SVC86225.1"/>
    <property type="molecule type" value="Genomic_DNA"/>
</dbReference>
<dbReference type="Pfam" id="PF23169">
    <property type="entry name" value="HalD"/>
    <property type="match status" value="1"/>
</dbReference>
<dbReference type="SUPFAM" id="SSF51197">
    <property type="entry name" value="Clavaminate synthase-like"/>
    <property type="match status" value="1"/>
</dbReference>